<feature type="compositionally biased region" description="Low complexity" evidence="1">
    <location>
        <begin position="25"/>
        <end position="37"/>
    </location>
</feature>
<accession>A0A167ZWU5</accession>
<name>A0A167ZWU5_9EURO</name>
<proteinExistence type="predicted"/>
<keyword evidence="3" id="KW-1185">Reference proteome</keyword>
<dbReference type="GO" id="GO:0009966">
    <property type="term" value="P:regulation of signal transduction"/>
    <property type="evidence" value="ECO:0007669"/>
    <property type="project" value="InterPro"/>
</dbReference>
<dbReference type="AlphaFoldDB" id="A0A167ZWU5"/>
<dbReference type="OrthoDB" id="551302at2759"/>
<feature type="compositionally biased region" description="Polar residues" evidence="1">
    <location>
        <begin position="1"/>
        <end position="10"/>
    </location>
</feature>
<sequence>MAVHSNSGSESGRRPKGILKRKSEQQIGNQAAIAAAQTPSNPLPLTTSNIKELTLQNTSKNAGKRRGSSVSRSATSRKLSIPGTGSVGGTAASPHTPTANPAIAAAAGHLTWDEANLILHEQNKVPRMKIDEPKTPFAPHYNPDEDEDMMMEGDIPSLDIGGAHEWGGIMDATNAQAQVQVQSGDEGMLDAPKERRNSSSSHGSEKHVGVHPKDASPTHDAEREPASEDEKRKHDMKSIDIEEDEDDDEGDDDKDDTGYEDEDGDNDEDGDVDMESGLGQRKVPPPVPSIPQQFKKESR</sequence>
<dbReference type="GO" id="GO:0004864">
    <property type="term" value="F:protein phosphatase inhibitor activity"/>
    <property type="evidence" value="ECO:0007669"/>
    <property type="project" value="InterPro"/>
</dbReference>
<dbReference type="VEuPathDB" id="FungiDB:AAP_02663"/>
<feature type="region of interest" description="Disordered" evidence="1">
    <location>
        <begin position="129"/>
        <end position="299"/>
    </location>
</feature>
<dbReference type="PANTHER" id="PTHR12398:SF20">
    <property type="entry name" value="PROTEIN PHOSPHATASE 1 REGULATORY INHIBITOR SUBUNIT 2"/>
    <property type="match status" value="1"/>
</dbReference>
<dbReference type="Proteomes" id="UP000242877">
    <property type="component" value="Unassembled WGS sequence"/>
</dbReference>
<feature type="compositionally biased region" description="Acidic residues" evidence="1">
    <location>
        <begin position="241"/>
        <end position="274"/>
    </location>
</feature>
<dbReference type="EMBL" id="AZGZ01000009">
    <property type="protein sequence ID" value="KZZ93197.1"/>
    <property type="molecule type" value="Genomic_DNA"/>
</dbReference>
<gene>
    <name evidence="2" type="ORF">AAP_02663</name>
</gene>
<reference evidence="2 3" key="1">
    <citation type="journal article" date="2016" name="Genome Biol. Evol.">
        <title>Divergent and convergent evolution of fungal pathogenicity.</title>
        <authorList>
            <person name="Shang Y."/>
            <person name="Xiao G."/>
            <person name="Zheng P."/>
            <person name="Cen K."/>
            <person name="Zhan S."/>
            <person name="Wang C."/>
        </authorList>
    </citation>
    <scope>NUCLEOTIDE SEQUENCE [LARGE SCALE GENOMIC DNA]</scope>
    <source>
        <strain evidence="2 3">ARSEF 7405</strain>
    </source>
</reference>
<evidence type="ECO:0000313" key="2">
    <source>
        <dbReference type="EMBL" id="KZZ93197.1"/>
    </source>
</evidence>
<feature type="compositionally biased region" description="Polar residues" evidence="1">
    <location>
        <begin position="173"/>
        <end position="183"/>
    </location>
</feature>
<dbReference type="InterPro" id="IPR007062">
    <property type="entry name" value="PPI-2"/>
</dbReference>
<comment type="caution">
    <text evidence="2">The sequence shown here is derived from an EMBL/GenBank/DDBJ whole genome shotgun (WGS) entry which is preliminary data.</text>
</comment>
<feature type="compositionally biased region" description="Polar residues" evidence="1">
    <location>
        <begin position="38"/>
        <end position="61"/>
    </location>
</feature>
<feature type="compositionally biased region" description="Polar residues" evidence="1">
    <location>
        <begin position="68"/>
        <end position="78"/>
    </location>
</feature>
<feature type="compositionally biased region" description="Basic and acidic residues" evidence="1">
    <location>
        <begin position="191"/>
        <end position="240"/>
    </location>
</feature>
<evidence type="ECO:0000313" key="3">
    <source>
        <dbReference type="Proteomes" id="UP000242877"/>
    </source>
</evidence>
<evidence type="ECO:0000256" key="1">
    <source>
        <dbReference type="SAM" id="MobiDB-lite"/>
    </source>
</evidence>
<dbReference type="Pfam" id="PF04979">
    <property type="entry name" value="IPP-2"/>
    <property type="match status" value="1"/>
</dbReference>
<dbReference type="PANTHER" id="PTHR12398">
    <property type="entry name" value="PROTEIN PHOSPHATASE INHIBITOR"/>
    <property type="match status" value="1"/>
</dbReference>
<organism evidence="2 3">
    <name type="scientific">Ascosphaera apis ARSEF 7405</name>
    <dbReference type="NCBI Taxonomy" id="392613"/>
    <lineage>
        <taxon>Eukaryota</taxon>
        <taxon>Fungi</taxon>
        <taxon>Dikarya</taxon>
        <taxon>Ascomycota</taxon>
        <taxon>Pezizomycotina</taxon>
        <taxon>Eurotiomycetes</taxon>
        <taxon>Eurotiomycetidae</taxon>
        <taxon>Onygenales</taxon>
        <taxon>Ascosphaeraceae</taxon>
        <taxon>Ascosphaera</taxon>
    </lineage>
</organism>
<protein>
    <submittedName>
        <fullName evidence="2">Protein phosphatase inhibitor 2 (IPP-2)</fullName>
    </submittedName>
</protein>
<feature type="region of interest" description="Disordered" evidence="1">
    <location>
        <begin position="1"/>
        <end position="100"/>
    </location>
</feature>